<sequence>MKERLKNKLNADEYCANKLKQLQTNGVSFDDLWDKKLYSLSKKGYYVRRLKESLWSIFGVNRIKLFGDNYNDPSSDTYIALIIKSVFPEKERTPANALWVQLVLETILMKNTNLRKLKAKQSILGSIR</sequence>
<evidence type="ECO:0000313" key="2">
    <source>
        <dbReference type="Proteomes" id="UP000789570"/>
    </source>
</evidence>
<name>A0A9N8V609_9GLOM</name>
<dbReference type="EMBL" id="CAJVPQ010000083">
    <property type="protein sequence ID" value="CAG8444196.1"/>
    <property type="molecule type" value="Genomic_DNA"/>
</dbReference>
<dbReference type="Proteomes" id="UP000789570">
    <property type="component" value="Unassembled WGS sequence"/>
</dbReference>
<dbReference type="AlphaFoldDB" id="A0A9N8V609"/>
<evidence type="ECO:0000313" key="1">
    <source>
        <dbReference type="EMBL" id="CAG8444196.1"/>
    </source>
</evidence>
<proteinExistence type="predicted"/>
<comment type="caution">
    <text evidence="1">The sequence shown here is derived from an EMBL/GenBank/DDBJ whole genome shotgun (WGS) entry which is preliminary data.</text>
</comment>
<keyword evidence="2" id="KW-1185">Reference proteome</keyword>
<protein>
    <submittedName>
        <fullName evidence="1">7509_t:CDS:1</fullName>
    </submittedName>
</protein>
<gene>
    <name evidence="1" type="ORF">FCALED_LOCUS775</name>
</gene>
<organism evidence="1 2">
    <name type="scientific">Funneliformis caledonium</name>
    <dbReference type="NCBI Taxonomy" id="1117310"/>
    <lineage>
        <taxon>Eukaryota</taxon>
        <taxon>Fungi</taxon>
        <taxon>Fungi incertae sedis</taxon>
        <taxon>Mucoromycota</taxon>
        <taxon>Glomeromycotina</taxon>
        <taxon>Glomeromycetes</taxon>
        <taxon>Glomerales</taxon>
        <taxon>Glomeraceae</taxon>
        <taxon>Funneliformis</taxon>
    </lineage>
</organism>
<dbReference type="OrthoDB" id="2444257at2759"/>
<accession>A0A9N8V609</accession>
<reference evidence="1" key="1">
    <citation type="submission" date="2021-06" db="EMBL/GenBank/DDBJ databases">
        <authorList>
            <person name="Kallberg Y."/>
            <person name="Tangrot J."/>
            <person name="Rosling A."/>
        </authorList>
    </citation>
    <scope>NUCLEOTIDE SEQUENCE</scope>
    <source>
        <strain evidence="1">UK204</strain>
    </source>
</reference>